<feature type="transmembrane region" description="Helical" evidence="5">
    <location>
        <begin position="289"/>
        <end position="306"/>
    </location>
</feature>
<dbReference type="EMBL" id="LR999458">
    <property type="protein sequence ID" value="CAE6226397.1"/>
    <property type="molecule type" value="Genomic_DNA"/>
</dbReference>
<keyword evidence="5" id="KW-1133">Transmembrane helix</keyword>
<protein>
    <recommendedName>
        <fullName evidence="6">GRF-type domain-containing protein</fullName>
    </recommendedName>
</protein>
<accession>A0A8S2B1C6</accession>
<proteinExistence type="predicted"/>
<dbReference type="GO" id="GO:0008270">
    <property type="term" value="F:zinc ion binding"/>
    <property type="evidence" value="ECO:0007669"/>
    <property type="project" value="UniProtKB-KW"/>
</dbReference>
<dbReference type="PANTHER" id="PTHR33248">
    <property type="entry name" value="ZINC ION-BINDING PROTEIN"/>
    <property type="match status" value="1"/>
</dbReference>
<evidence type="ECO:0000256" key="4">
    <source>
        <dbReference type="PROSITE-ProRule" id="PRU01343"/>
    </source>
</evidence>
<keyword evidence="3" id="KW-0862">Zinc</keyword>
<feature type="domain" description="GRF-type" evidence="6">
    <location>
        <begin position="338"/>
        <end position="381"/>
    </location>
</feature>
<dbReference type="PROSITE" id="PS51999">
    <property type="entry name" value="ZF_GRF"/>
    <property type="match status" value="1"/>
</dbReference>
<name>A0A8S2B1C6_ARAAE</name>
<sequence length="450" mass="50726">MARRRRTFSSRFCSGFSFSAFSVRFQIQTTWFDTKLPQIWRGRLAEVVSDASLLSPVENLFPVPHRRSFLQPCLFSPFNWFPLILHPYCVQSSAAAFSVEDFSVFVGDATPPPSLFKAPARSSLLSAARFCDGEIPCGVGDQLWALQRMGRWLTSWLLGLWMEKPISNNPSPGRLRSFRCPFCPPLATLCFSNCRFTGYFSGLFHGHTRYFSGSPCPRMRQAVSPFSLDPPLLDRFPPICGEDTGYFSGPPLPAFEAVAGCFQTRITYAGSSFVLTSQEMVTTSFPVDVYVLFAISFMGVLVIVSFDTSPETMSTTSYYSSAASSAICFSPHGVPSKCWCGEDITSFTSKTKENPYRRFYRCVIAMKRENEDHLFKWVDEALLEEIRMVEEKCKLVAQDVNALRMEVMGTMKLHNINFKKMEDAMSKKIKKTVGVASVILCSIVWLWGRV</sequence>
<dbReference type="Proteomes" id="UP000682877">
    <property type="component" value="Chromosome 8"/>
</dbReference>
<keyword evidence="5" id="KW-0472">Membrane</keyword>
<dbReference type="AlphaFoldDB" id="A0A8S2B1C6"/>
<keyword evidence="8" id="KW-1185">Reference proteome</keyword>
<organism evidence="7 8">
    <name type="scientific">Arabidopsis arenosa</name>
    <name type="common">Sand rock-cress</name>
    <name type="synonym">Cardaminopsis arenosa</name>
    <dbReference type="NCBI Taxonomy" id="38785"/>
    <lineage>
        <taxon>Eukaryota</taxon>
        <taxon>Viridiplantae</taxon>
        <taxon>Streptophyta</taxon>
        <taxon>Embryophyta</taxon>
        <taxon>Tracheophyta</taxon>
        <taxon>Spermatophyta</taxon>
        <taxon>Magnoliopsida</taxon>
        <taxon>eudicotyledons</taxon>
        <taxon>Gunneridae</taxon>
        <taxon>Pentapetalae</taxon>
        <taxon>rosids</taxon>
        <taxon>malvids</taxon>
        <taxon>Brassicales</taxon>
        <taxon>Brassicaceae</taxon>
        <taxon>Camelineae</taxon>
        <taxon>Arabidopsis</taxon>
    </lineage>
</organism>
<gene>
    <name evidence="7" type="ORF">AARE701A_LOCUS20838</name>
</gene>
<evidence type="ECO:0000256" key="1">
    <source>
        <dbReference type="ARBA" id="ARBA00022723"/>
    </source>
</evidence>
<keyword evidence="2 4" id="KW-0863">Zinc-finger</keyword>
<evidence type="ECO:0000259" key="6">
    <source>
        <dbReference type="PROSITE" id="PS51999"/>
    </source>
</evidence>
<evidence type="ECO:0000313" key="7">
    <source>
        <dbReference type="EMBL" id="CAE6226397.1"/>
    </source>
</evidence>
<reference evidence="7" key="1">
    <citation type="submission" date="2021-01" db="EMBL/GenBank/DDBJ databases">
        <authorList>
            <person name="Bezrukov I."/>
        </authorList>
    </citation>
    <scope>NUCLEOTIDE SEQUENCE</scope>
</reference>
<evidence type="ECO:0000313" key="8">
    <source>
        <dbReference type="Proteomes" id="UP000682877"/>
    </source>
</evidence>
<feature type="transmembrane region" description="Helical" evidence="5">
    <location>
        <begin position="429"/>
        <end position="448"/>
    </location>
</feature>
<evidence type="ECO:0000256" key="2">
    <source>
        <dbReference type="ARBA" id="ARBA00022771"/>
    </source>
</evidence>
<keyword evidence="1" id="KW-0479">Metal-binding</keyword>
<keyword evidence="5" id="KW-0812">Transmembrane</keyword>
<evidence type="ECO:0000256" key="3">
    <source>
        <dbReference type="ARBA" id="ARBA00022833"/>
    </source>
</evidence>
<dbReference type="InterPro" id="IPR010666">
    <property type="entry name" value="Znf_GRF"/>
</dbReference>
<evidence type="ECO:0000256" key="5">
    <source>
        <dbReference type="SAM" id="Phobius"/>
    </source>
</evidence>